<evidence type="ECO:0000256" key="1">
    <source>
        <dbReference type="SAM" id="MobiDB-lite"/>
    </source>
</evidence>
<sequence>MEDPQKGKCEMCILHSQYRPPPRYSAAGGGQSSVQGNPGHNNTDVCTESRSIKEPYSTGQAQGSSPHTSPSNHHKRKEPSGDQSNRGSSDSNKRGKISGHTTGRSLHRHGKASDQNPRSTAIPGASKSSERPGEMICPPVSEQPPQLDKYQTNYELAANALAEASSSAGFGKSDTVAQTYDAPAPLGYGSTSTQIGTDDTSTMQQRMTTKNISGTSLSAVEASAEMNTPLTGHEQGGGTPLHGQQHTITLTQANRPPPETCYGVTIFPDERVLEPFLQFHAQKTGDYTPGTERPSGAQDFIILTAEGETVDLSLCTWIKIDPFNHNDRHRCGNAKPKTSYCGTTSGGIRHVDATNREPIPHRREIIREIKGKRMIHDSRQQRQLNQ</sequence>
<reference evidence="2" key="1">
    <citation type="submission" date="2020-10" db="EMBL/GenBank/DDBJ databases">
        <authorList>
            <person name="Kusch S."/>
        </authorList>
    </citation>
    <scope>NUCLEOTIDE SEQUENCE</scope>
    <source>
        <strain evidence="2">SwB9</strain>
    </source>
</reference>
<protein>
    <submittedName>
        <fullName evidence="2">4dce6f5c-aeec-4211-bac0-6c231713f11f</fullName>
    </submittedName>
</protein>
<feature type="compositionally biased region" description="Polar residues" evidence="1">
    <location>
        <begin position="57"/>
        <end position="71"/>
    </location>
</feature>
<gene>
    <name evidence="2" type="ORF">SCLTRI_LOCUS2112</name>
</gene>
<keyword evidence="3" id="KW-1185">Reference proteome</keyword>
<comment type="caution">
    <text evidence="2">The sequence shown here is derived from an EMBL/GenBank/DDBJ whole genome shotgun (WGS) entry which is preliminary data.</text>
</comment>
<dbReference type="EMBL" id="CAJHIA010000007">
    <property type="protein sequence ID" value="CAD6442320.1"/>
    <property type="molecule type" value="Genomic_DNA"/>
</dbReference>
<evidence type="ECO:0000313" key="2">
    <source>
        <dbReference type="EMBL" id="CAD6442320.1"/>
    </source>
</evidence>
<accession>A0A8H2ZPW3</accession>
<dbReference type="AlphaFoldDB" id="A0A8H2ZPW3"/>
<evidence type="ECO:0000313" key="3">
    <source>
        <dbReference type="Proteomes" id="UP000624404"/>
    </source>
</evidence>
<name>A0A8H2ZPW3_9HELO</name>
<feature type="region of interest" description="Disordered" evidence="1">
    <location>
        <begin position="19"/>
        <end position="146"/>
    </location>
</feature>
<proteinExistence type="predicted"/>
<dbReference type="Proteomes" id="UP000624404">
    <property type="component" value="Unassembled WGS sequence"/>
</dbReference>
<feature type="compositionally biased region" description="Polar residues" evidence="1">
    <location>
        <begin position="81"/>
        <end position="90"/>
    </location>
</feature>
<organism evidence="2 3">
    <name type="scientific">Sclerotinia trifoliorum</name>
    <dbReference type="NCBI Taxonomy" id="28548"/>
    <lineage>
        <taxon>Eukaryota</taxon>
        <taxon>Fungi</taxon>
        <taxon>Dikarya</taxon>
        <taxon>Ascomycota</taxon>
        <taxon>Pezizomycotina</taxon>
        <taxon>Leotiomycetes</taxon>
        <taxon>Helotiales</taxon>
        <taxon>Sclerotiniaceae</taxon>
        <taxon>Sclerotinia</taxon>
    </lineage>
</organism>
<dbReference type="OrthoDB" id="10558482at2759"/>
<feature type="compositionally biased region" description="Polar residues" evidence="1">
    <location>
        <begin position="38"/>
        <end position="49"/>
    </location>
</feature>